<gene>
    <name evidence="9" type="ORF">ACFP1G_03380</name>
</gene>
<dbReference type="InterPro" id="IPR050291">
    <property type="entry name" value="CDF_Transporter"/>
</dbReference>
<feature type="transmembrane region" description="Helical" evidence="7">
    <location>
        <begin position="148"/>
        <end position="165"/>
    </location>
</feature>
<evidence type="ECO:0000256" key="6">
    <source>
        <dbReference type="ARBA" id="ARBA00023136"/>
    </source>
</evidence>
<dbReference type="Pfam" id="PF01545">
    <property type="entry name" value="Cation_efflux"/>
    <property type="match status" value="1"/>
</dbReference>
<dbReference type="SUPFAM" id="SSF160240">
    <property type="entry name" value="Cation efflux protein cytoplasmic domain-like"/>
    <property type="match status" value="1"/>
</dbReference>
<dbReference type="InterPro" id="IPR036837">
    <property type="entry name" value="Cation_efflux_CTD_sf"/>
</dbReference>
<protein>
    <submittedName>
        <fullName evidence="9">Cation diffusion facilitator family transporter</fullName>
    </submittedName>
</protein>
<evidence type="ECO:0000256" key="5">
    <source>
        <dbReference type="ARBA" id="ARBA00022989"/>
    </source>
</evidence>
<accession>A0ABW1SPQ8</accession>
<evidence type="ECO:0000313" key="9">
    <source>
        <dbReference type="EMBL" id="MFC6206521.1"/>
    </source>
</evidence>
<evidence type="ECO:0000256" key="2">
    <source>
        <dbReference type="ARBA" id="ARBA00008114"/>
    </source>
</evidence>
<keyword evidence="10" id="KW-1185">Reference proteome</keyword>
<feature type="transmembrane region" description="Helical" evidence="7">
    <location>
        <begin position="110"/>
        <end position="128"/>
    </location>
</feature>
<dbReference type="EMBL" id="JBHSSK010000009">
    <property type="protein sequence ID" value="MFC6206521.1"/>
    <property type="molecule type" value="Genomic_DNA"/>
</dbReference>
<evidence type="ECO:0000259" key="8">
    <source>
        <dbReference type="Pfam" id="PF01545"/>
    </source>
</evidence>
<evidence type="ECO:0000313" key="10">
    <source>
        <dbReference type="Proteomes" id="UP001596254"/>
    </source>
</evidence>
<evidence type="ECO:0000256" key="3">
    <source>
        <dbReference type="ARBA" id="ARBA00022448"/>
    </source>
</evidence>
<dbReference type="InterPro" id="IPR058533">
    <property type="entry name" value="Cation_efflux_TM"/>
</dbReference>
<feature type="transmembrane region" description="Helical" evidence="7">
    <location>
        <begin position="186"/>
        <end position="207"/>
    </location>
</feature>
<keyword evidence="3" id="KW-0813">Transport</keyword>
<dbReference type="InterPro" id="IPR002524">
    <property type="entry name" value="Cation_efflux"/>
</dbReference>
<evidence type="ECO:0000256" key="4">
    <source>
        <dbReference type="ARBA" id="ARBA00022692"/>
    </source>
</evidence>
<evidence type="ECO:0000256" key="7">
    <source>
        <dbReference type="SAM" id="Phobius"/>
    </source>
</evidence>
<reference evidence="10" key="1">
    <citation type="journal article" date="2019" name="Int. J. Syst. Evol. Microbiol.">
        <title>The Global Catalogue of Microorganisms (GCM) 10K type strain sequencing project: providing services to taxonomists for standard genome sequencing and annotation.</title>
        <authorList>
            <consortium name="The Broad Institute Genomics Platform"/>
            <consortium name="The Broad Institute Genome Sequencing Center for Infectious Disease"/>
            <person name="Wu L."/>
            <person name="Ma J."/>
        </authorList>
    </citation>
    <scope>NUCLEOTIDE SEQUENCE [LARGE SCALE GENOMIC DNA]</scope>
    <source>
        <strain evidence="10">CCM 8905</strain>
    </source>
</reference>
<organism evidence="9 10">
    <name type="scientific">Levilactobacillus tongjiangensis</name>
    <dbReference type="NCBI Taxonomy" id="2486023"/>
    <lineage>
        <taxon>Bacteria</taxon>
        <taxon>Bacillati</taxon>
        <taxon>Bacillota</taxon>
        <taxon>Bacilli</taxon>
        <taxon>Lactobacillales</taxon>
        <taxon>Lactobacillaceae</taxon>
        <taxon>Levilactobacillus</taxon>
    </lineage>
</organism>
<dbReference type="Gene3D" id="1.20.1510.10">
    <property type="entry name" value="Cation efflux protein transmembrane domain"/>
    <property type="match status" value="1"/>
</dbReference>
<dbReference type="SUPFAM" id="SSF161111">
    <property type="entry name" value="Cation efflux protein transmembrane domain-like"/>
    <property type="match status" value="1"/>
</dbReference>
<comment type="subcellular location">
    <subcellularLocation>
        <location evidence="1">Membrane</location>
        <topology evidence="1">Multi-pass membrane protein</topology>
    </subcellularLocation>
</comment>
<dbReference type="RefSeq" id="WP_125691072.1">
    <property type="nucleotide sequence ID" value="NZ_JBHSSK010000009.1"/>
</dbReference>
<sequence>MNQSANDWNRVQHAVVHDLRLAYGHLWENVATYLGLFLVEDLAATWSHSQVLRADAFNNLSGIFSTSLLMTGLYIASKTRDDDLWGAPIAATEQEHVGPRTQQSRFRFETLYTLTAGLVMVIIAADIIYKASRTLILHPSYHLQPNTAGIAALISSGVLLLLWRSNHRWAQRLQNTALTAAAQDTYTDALTSLVTVLTILGVGWLHWTWIDGLASLLLGIYILYTGIQIFRNCSLKLVDYFDPKLEQQYCQTIGQLPQVQRIIFLKAYYDGNLVMVSVTIAVDPQMTAATIYQLTQTMNTLMAQKYGVAETALMVMPGTETTTE</sequence>
<keyword evidence="6 7" id="KW-0472">Membrane</keyword>
<dbReference type="PANTHER" id="PTHR43840:SF50">
    <property type="entry name" value="MANGANESE EFFLUX SYSTEM PROTEIN MNES"/>
    <property type="match status" value="1"/>
</dbReference>
<keyword evidence="4 7" id="KW-0812">Transmembrane</keyword>
<dbReference type="NCBIfam" id="TIGR01297">
    <property type="entry name" value="CDF"/>
    <property type="match status" value="1"/>
</dbReference>
<name>A0ABW1SPQ8_9LACO</name>
<feature type="transmembrane region" description="Helical" evidence="7">
    <location>
        <begin position="213"/>
        <end position="230"/>
    </location>
</feature>
<evidence type="ECO:0000256" key="1">
    <source>
        <dbReference type="ARBA" id="ARBA00004141"/>
    </source>
</evidence>
<dbReference type="PANTHER" id="PTHR43840">
    <property type="entry name" value="MITOCHONDRIAL METAL TRANSPORTER 1-RELATED"/>
    <property type="match status" value="1"/>
</dbReference>
<feature type="domain" description="Cation efflux protein transmembrane" evidence="8">
    <location>
        <begin position="107"/>
        <end position="237"/>
    </location>
</feature>
<dbReference type="InterPro" id="IPR027469">
    <property type="entry name" value="Cation_efflux_TMD_sf"/>
</dbReference>
<keyword evidence="5 7" id="KW-1133">Transmembrane helix</keyword>
<dbReference type="Proteomes" id="UP001596254">
    <property type="component" value="Unassembled WGS sequence"/>
</dbReference>
<comment type="caution">
    <text evidence="9">The sequence shown here is derived from an EMBL/GenBank/DDBJ whole genome shotgun (WGS) entry which is preliminary data.</text>
</comment>
<comment type="similarity">
    <text evidence="2">Belongs to the cation diffusion facilitator (CDF) transporter (TC 2.A.4) family.</text>
</comment>
<proteinExistence type="inferred from homology"/>